<dbReference type="GO" id="GO:0006506">
    <property type="term" value="P:GPI anchor biosynthetic process"/>
    <property type="evidence" value="ECO:0007669"/>
    <property type="project" value="TreeGrafter"/>
</dbReference>
<accession>A0A0P5FP14</accession>
<dbReference type="InterPro" id="IPR039545">
    <property type="entry name" value="PGAP2"/>
</dbReference>
<keyword evidence="3" id="KW-1185">Reference proteome</keyword>
<dbReference type="EMBL" id="LRGB01003146">
    <property type="protein sequence ID" value="KZS04038.1"/>
    <property type="molecule type" value="Genomic_DNA"/>
</dbReference>
<sequence>MTSVKENRQNPAESSPTYCNCQDAANTHLYQQHRSYVRFNFSQLCRFTVSLPLIGLVICFVSANIFQQNDIHETHCRVYNVIPSISAITGISPQRYIWRIVIALHVGPRFLTSLVYHRFYLNQLSRVSQLKKKSYLCHVWLALSLNLVEQAALIGVTYVSNRENYPIHEKIFIVFMVSSQVHMLIVLKLLKMADFGREQQSEQRSYFFKRCLFFLSLLCTCGLLVFFVKHRVYCHDMAFSWFSFFEYWIAATNMGFHATIIIDFPDEDIIVGSNWNSSKTKIK</sequence>
<proteinExistence type="predicted"/>
<evidence type="ECO:0000259" key="1">
    <source>
        <dbReference type="Pfam" id="PF10277"/>
    </source>
</evidence>
<dbReference type="Proteomes" id="UP000076858">
    <property type="component" value="Unassembled WGS sequence"/>
</dbReference>
<gene>
    <name evidence="2" type="ORF">APZ42_033138</name>
</gene>
<dbReference type="InterPro" id="IPR019402">
    <property type="entry name" value="CWH43_N"/>
</dbReference>
<dbReference type="GO" id="GO:0000139">
    <property type="term" value="C:Golgi membrane"/>
    <property type="evidence" value="ECO:0007669"/>
    <property type="project" value="InterPro"/>
</dbReference>
<comment type="caution">
    <text evidence="2">The sequence shown here is derived from an EMBL/GenBank/DDBJ whole genome shotgun (WGS) entry which is preliminary data.</text>
</comment>
<dbReference type="STRING" id="35525.A0A0P5FP14"/>
<reference evidence="2 3" key="1">
    <citation type="submission" date="2016-03" db="EMBL/GenBank/DDBJ databases">
        <title>EvidentialGene: Evidence-directed Construction of Genes on Genomes.</title>
        <authorList>
            <person name="Gilbert D.G."/>
            <person name="Choi J.-H."/>
            <person name="Mockaitis K."/>
            <person name="Colbourne J."/>
            <person name="Pfrender M."/>
        </authorList>
    </citation>
    <scope>NUCLEOTIDE SEQUENCE [LARGE SCALE GENOMIC DNA]</scope>
    <source>
        <strain evidence="2 3">Xinb3</strain>
        <tissue evidence="2">Complete organism</tissue>
    </source>
</reference>
<evidence type="ECO:0000313" key="2">
    <source>
        <dbReference type="EMBL" id="KZS04038.1"/>
    </source>
</evidence>
<dbReference type="OrthoDB" id="68581at2759"/>
<protein>
    <submittedName>
        <fullName evidence="2">Post-GPI attachment to proteins factor 2</fullName>
    </submittedName>
</protein>
<name>A0A0P5FP14_9CRUS</name>
<dbReference type="Pfam" id="PF10277">
    <property type="entry name" value="Frag1"/>
    <property type="match status" value="1"/>
</dbReference>
<feature type="domain" description="CWH43-like N-terminal" evidence="1">
    <location>
        <begin position="41"/>
        <end position="266"/>
    </location>
</feature>
<dbReference type="GO" id="GO:0005789">
    <property type="term" value="C:endoplasmic reticulum membrane"/>
    <property type="evidence" value="ECO:0007669"/>
    <property type="project" value="TreeGrafter"/>
</dbReference>
<dbReference type="PANTHER" id="PTHR12892">
    <property type="entry name" value="FGF RECEPTOR ACTIVATING PROTEIN 1"/>
    <property type="match status" value="1"/>
</dbReference>
<organism evidence="2 3">
    <name type="scientific">Daphnia magna</name>
    <dbReference type="NCBI Taxonomy" id="35525"/>
    <lineage>
        <taxon>Eukaryota</taxon>
        <taxon>Metazoa</taxon>
        <taxon>Ecdysozoa</taxon>
        <taxon>Arthropoda</taxon>
        <taxon>Crustacea</taxon>
        <taxon>Branchiopoda</taxon>
        <taxon>Diplostraca</taxon>
        <taxon>Cladocera</taxon>
        <taxon>Anomopoda</taxon>
        <taxon>Daphniidae</taxon>
        <taxon>Daphnia</taxon>
    </lineage>
</organism>
<dbReference type="AlphaFoldDB" id="A0A0P5FP14"/>
<dbReference type="PANTHER" id="PTHR12892:SF17">
    <property type="entry name" value="POST-GPI ATTACHMENT TO PROTEINS FACTOR 2-LIKE"/>
    <property type="match status" value="1"/>
</dbReference>
<evidence type="ECO:0000313" key="3">
    <source>
        <dbReference type="Proteomes" id="UP000076858"/>
    </source>
</evidence>